<dbReference type="Pfam" id="PF02513">
    <property type="entry name" value="Spin-Ssty"/>
    <property type="match status" value="1"/>
</dbReference>
<evidence type="ECO:0000313" key="2">
    <source>
        <dbReference type="EMBL" id="KAK6167420.1"/>
    </source>
</evidence>
<accession>A0AAN8J4A1</accession>
<keyword evidence="3" id="KW-1185">Reference proteome</keyword>
<protein>
    <submittedName>
        <fullName evidence="2">Uncharacterized protein</fullName>
    </submittedName>
</protein>
<evidence type="ECO:0000256" key="1">
    <source>
        <dbReference type="ARBA" id="ARBA00009467"/>
    </source>
</evidence>
<gene>
    <name evidence="2" type="ORF">SNE40_021454</name>
</gene>
<dbReference type="Gene3D" id="2.80.10.70">
    <property type="entry name" value="Spindlin/Ssty"/>
    <property type="match status" value="1"/>
</dbReference>
<proteinExistence type="inferred from homology"/>
<dbReference type="EMBL" id="JAZGQO010000018">
    <property type="protein sequence ID" value="KAK6167420.1"/>
    <property type="molecule type" value="Genomic_DNA"/>
</dbReference>
<comment type="similarity">
    <text evidence="1">Belongs to the SPIN/STSY family.</text>
</comment>
<comment type="caution">
    <text evidence="2">The sequence shown here is derived from an EMBL/GenBank/DDBJ whole genome shotgun (WGS) entry which is preliminary data.</text>
</comment>
<organism evidence="2 3">
    <name type="scientific">Patella caerulea</name>
    <name type="common">Rayed Mediterranean limpet</name>
    <dbReference type="NCBI Taxonomy" id="87958"/>
    <lineage>
        <taxon>Eukaryota</taxon>
        <taxon>Metazoa</taxon>
        <taxon>Spiralia</taxon>
        <taxon>Lophotrochozoa</taxon>
        <taxon>Mollusca</taxon>
        <taxon>Gastropoda</taxon>
        <taxon>Patellogastropoda</taxon>
        <taxon>Patelloidea</taxon>
        <taxon>Patellidae</taxon>
        <taxon>Patella</taxon>
    </lineage>
</organism>
<sequence length="123" mass="14110">MKALKTQIQFRKIVLQQKHNDKKVFQFSEKGKLYTLEQPTTNVKNLISSALQDSSPKDNIFVGEKVVHHQIVDGIRTPFNGLVISSVPGYADWYNVVYEDDTYVYVYKLNDHYVSGDLNIIGD</sequence>
<dbReference type="InterPro" id="IPR042567">
    <property type="entry name" value="SPIN/Ssty_sf"/>
</dbReference>
<evidence type="ECO:0000313" key="3">
    <source>
        <dbReference type="Proteomes" id="UP001347796"/>
    </source>
</evidence>
<reference evidence="2 3" key="1">
    <citation type="submission" date="2024-01" db="EMBL/GenBank/DDBJ databases">
        <title>The genome of the rayed Mediterranean limpet Patella caerulea (Linnaeus, 1758).</title>
        <authorList>
            <person name="Anh-Thu Weber A."/>
            <person name="Halstead-Nussloch G."/>
        </authorList>
    </citation>
    <scope>NUCLEOTIDE SEQUENCE [LARGE SCALE GENOMIC DNA]</scope>
    <source>
        <strain evidence="2">AATW-2023a</strain>
        <tissue evidence="2">Whole specimen</tissue>
    </source>
</reference>
<dbReference type="AlphaFoldDB" id="A0AAN8J4A1"/>
<dbReference type="GO" id="GO:0007276">
    <property type="term" value="P:gamete generation"/>
    <property type="evidence" value="ECO:0007669"/>
    <property type="project" value="InterPro"/>
</dbReference>
<dbReference type="Proteomes" id="UP001347796">
    <property type="component" value="Unassembled WGS sequence"/>
</dbReference>
<name>A0AAN8J4A1_PATCE</name>
<dbReference type="InterPro" id="IPR003671">
    <property type="entry name" value="SPIN/Ssty"/>
</dbReference>